<evidence type="ECO:0000256" key="7">
    <source>
        <dbReference type="SAM" id="Phobius"/>
    </source>
</evidence>
<evidence type="ECO:0000256" key="1">
    <source>
        <dbReference type="ARBA" id="ARBA00004167"/>
    </source>
</evidence>
<feature type="chain" id="PRO_5009787810" description="Lectin-like protein BA14k" evidence="8">
    <location>
        <begin position="28"/>
        <end position="118"/>
    </location>
</feature>
<dbReference type="OrthoDB" id="7889197at2"/>
<accession>A0A0M6ZIC1</accession>
<evidence type="ECO:0000313" key="9">
    <source>
        <dbReference type="EMBL" id="CTQ78253.1"/>
    </source>
</evidence>
<comment type="function">
    <text evidence="6">Has immunoglobulin-binding and hemagglutination properties, and can bind to mannose. Essential for virulence. May be involved in LPS biosynthesis or polysaccharide transport.</text>
</comment>
<dbReference type="STRING" id="311410.LA5095_04953"/>
<dbReference type="GO" id="GO:0016020">
    <property type="term" value="C:membrane"/>
    <property type="evidence" value="ECO:0007669"/>
    <property type="project" value="UniProtKB-SubCell"/>
</dbReference>
<evidence type="ECO:0000256" key="5">
    <source>
        <dbReference type="ARBA" id="ARBA00022734"/>
    </source>
</evidence>
<keyword evidence="7" id="KW-0812">Transmembrane</keyword>
<comment type="similarity">
    <text evidence="2">Belongs to the BA14k family.</text>
</comment>
<comment type="subcellular location">
    <subcellularLocation>
        <location evidence="1">Membrane</location>
        <topology evidence="1">Single-pass membrane protein</topology>
    </subcellularLocation>
</comment>
<evidence type="ECO:0000313" key="10">
    <source>
        <dbReference type="Proteomes" id="UP000049983"/>
    </source>
</evidence>
<name>A0A0M6ZIC1_9HYPH</name>
<gene>
    <name evidence="9" type="ORF">LA5096_05528</name>
</gene>
<dbReference type="Pfam" id="PF07886">
    <property type="entry name" value="BA14K"/>
    <property type="match status" value="1"/>
</dbReference>
<dbReference type="EMBL" id="CXWC01000015">
    <property type="protein sequence ID" value="CTQ78253.1"/>
    <property type="molecule type" value="Genomic_DNA"/>
</dbReference>
<dbReference type="AlphaFoldDB" id="A0A0M6ZIC1"/>
<keyword evidence="10" id="KW-1185">Reference proteome</keyword>
<feature type="signal peptide" evidence="8">
    <location>
        <begin position="1"/>
        <end position="27"/>
    </location>
</feature>
<dbReference type="Proteomes" id="UP000049983">
    <property type="component" value="Unassembled WGS sequence"/>
</dbReference>
<dbReference type="GeneID" id="97672774"/>
<protein>
    <recommendedName>
        <fullName evidence="3">Lectin-like protein BA14k</fullName>
    </recommendedName>
</protein>
<dbReference type="RefSeq" id="WP_029062218.1">
    <property type="nucleotide sequence ID" value="NZ_CANKXR010000001.1"/>
</dbReference>
<evidence type="ECO:0000256" key="6">
    <source>
        <dbReference type="ARBA" id="ARBA00025321"/>
    </source>
</evidence>
<dbReference type="InterPro" id="IPR012413">
    <property type="entry name" value="BA14K"/>
</dbReference>
<evidence type="ECO:0000256" key="2">
    <source>
        <dbReference type="ARBA" id="ARBA00010270"/>
    </source>
</evidence>
<proteinExistence type="inferred from homology"/>
<evidence type="ECO:0000256" key="4">
    <source>
        <dbReference type="ARBA" id="ARBA00022475"/>
    </source>
</evidence>
<dbReference type="GO" id="GO:0030246">
    <property type="term" value="F:carbohydrate binding"/>
    <property type="evidence" value="ECO:0007669"/>
    <property type="project" value="UniProtKB-KW"/>
</dbReference>
<evidence type="ECO:0000256" key="3">
    <source>
        <dbReference type="ARBA" id="ARBA00020552"/>
    </source>
</evidence>
<evidence type="ECO:0000256" key="8">
    <source>
        <dbReference type="SAM" id="SignalP"/>
    </source>
</evidence>
<keyword evidence="7" id="KW-1133">Transmembrane helix</keyword>
<feature type="transmembrane region" description="Helical" evidence="7">
    <location>
        <begin position="37"/>
        <end position="54"/>
    </location>
</feature>
<organism evidence="9 10">
    <name type="scientific">Roseibium album</name>
    <dbReference type="NCBI Taxonomy" id="311410"/>
    <lineage>
        <taxon>Bacteria</taxon>
        <taxon>Pseudomonadati</taxon>
        <taxon>Pseudomonadota</taxon>
        <taxon>Alphaproteobacteria</taxon>
        <taxon>Hyphomicrobiales</taxon>
        <taxon>Stappiaceae</taxon>
        <taxon>Roseibium</taxon>
    </lineage>
</organism>
<keyword evidence="5" id="KW-0430">Lectin</keyword>
<keyword evidence="4" id="KW-1003">Cell membrane</keyword>
<sequence length="118" mass="12717">MFRKIATTTTALALVAGVMLTSQSTTAEAGNGWRVGAGIAGGLAAGAIIGSALSQRRYAAPRYYAPPPAYYPAPAPVVTYRAAPWSPAWFNYCRAKYRSFNPNTGYFLAYSGQYKFCR</sequence>
<reference evidence="10" key="1">
    <citation type="submission" date="2015-07" db="EMBL/GenBank/DDBJ databases">
        <authorList>
            <person name="Rodrigo-Torres Lidia"/>
            <person name="Arahal R.David."/>
        </authorList>
    </citation>
    <scope>NUCLEOTIDE SEQUENCE [LARGE SCALE GENOMIC DNA]</scope>
    <source>
        <strain evidence="10">CECT 5096</strain>
    </source>
</reference>
<keyword evidence="7" id="KW-0472">Membrane</keyword>
<keyword evidence="8" id="KW-0732">Signal</keyword>